<dbReference type="EMBL" id="QXGC01000937">
    <property type="protein sequence ID" value="KAE9216014.1"/>
    <property type="molecule type" value="Genomic_DNA"/>
</dbReference>
<organism evidence="2 3">
    <name type="scientific">Phytophthora fragariae</name>
    <dbReference type="NCBI Taxonomy" id="53985"/>
    <lineage>
        <taxon>Eukaryota</taxon>
        <taxon>Sar</taxon>
        <taxon>Stramenopiles</taxon>
        <taxon>Oomycota</taxon>
        <taxon>Peronosporomycetes</taxon>
        <taxon>Peronosporales</taxon>
        <taxon>Peronosporaceae</taxon>
        <taxon>Phytophthora</taxon>
    </lineage>
</organism>
<evidence type="ECO:0000256" key="1">
    <source>
        <dbReference type="SAM" id="MobiDB-lite"/>
    </source>
</evidence>
<proteinExistence type="predicted"/>
<name>A0A6G0NNW4_9STRA</name>
<comment type="caution">
    <text evidence="2">The sequence shown here is derived from an EMBL/GenBank/DDBJ whole genome shotgun (WGS) entry which is preliminary data.</text>
</comment>
<feature type="region of interest" description="Disordered" evidence="1">
    <location>
        <begin position="1"/>
        <end position="100"/>
    </location>
</feature>
<sequence>MRVAPVNGPTTQRKKLHSRAAAPETASRPLTRTAKGRSEEAERRAAVDTVDKVATASRITDVVQDHTADGDEGQRHGGEWGADGQEPDDAPLGELPYITD</sequence>
<dbReference type="Proteomes" id="UP000476176">
    <property type="component" value="Unassembled WGS sequence"/>
</dbReference>
<feature type="compositionally biased region" description="Basic and acidic residues" evidence="1">
    <location>
        <begin position="36"/>
        <end position="51"/>
    </location>
</feature>
<dbReference type="AlphaFoldDB" id="A0A6G0NNW4"/>
<protein>
    <submittedName>
        <fullName evidence="2">Uncharacterized protein</fullName>
    </submittedName>
</protein>
<gene>
    <name evidence="2" type="ORF">PF004_g14580</name>
</gene>
<feature type="compositionally biased region" description="Basic and acidic residues" evidence="1">
    <location>
        <begin position="63"/>
        <end position="78"/>
    </location>
</feature>
<accession>A0A6G0NNW4</accession>
<evidence type="ECO:0000313" key="3">
    <source>
        <dbReference type="Proteomes" id="UP000476176"/>
    </source>
</evidence>
<reference evidence="2 3" key="1">
    <citation type="submission" date="2018-09" db="EMBL/GenBank/DDBJ databases">
        <title>Genomic investigation of the strawberry pathogen Phytophthora fragariae indicates pathogenicity is determined by transcriptional variation in three key races.</title>
        <authorList>
            <person name="Adams T.M."/>
            <person name="Armitage A.D."/>
            <person name="Sobczyk M.K."/>
            <person name="Bates H.J."/>
            <person name="Dunwell J.M."/>
            <person name="Nellist C.F."/>
            <person name="Harrison R.J."/>
        </authorList>
    </citation>
    <scope>NUCLEOTIDE SEQUENCE [LARGE SCALE GENOMIC DNA]</scope>
    <source>
        <strain evidence="2 3">BC-23</strain>
    </source>
</reference>
<evidence type="ECO:0000313" key="2">
    <source>
        <dbReference type="EMBL" id="KAE9216014.1"/>
    </source>
</evidence>